<name>A0ABT8P9V9_9BURK</name>
<comment type="caution">
    <text evidence="1">The sequence shown here is derived from an EMBL/GenBank/DDBJ whole genome shotgun (WGS) entry which is preliminary data.</text>
</comment>
<evidence type="ECO:0008006" key="3">
    <source>
        <dbReference type="Google" id="ProtNLM"/>
    </source>
</evidence>
<dbReference type="Gene3D" id="2.40.10.10">
    <property type="entry name" value="Trypsin-like serine proteases"/>
    <property type="match status" value="2"/>
</dbReference>
<keyword evidence="2" id="KW-1185">Reference proteome</keyword>
<gene>
    <name evidence="1" type="ORF">QZM52_08260</name>
</gene>
<reference evidence="1" key="1">
    <citation type="submission" date="2023-07" db="EMBL/GenBank/DDBJ databases">
        <title>A collection of bacterial strains from the Burkholderia cepacia Research Laboratory and Repository.</title>
        <authorList>
            <person name="Lipuma J."/>
            <person name="Spilker T."/>
            <person name="Caverly L."/>
        </authorList>
    </citation>
    <scope>NUCLEOTIDE SEQUENCE</scope>
    <source>
        <strain evidence="1">AU42020</strain>
    </source>
</reference>
<dbReference type="Proteomes" id="UP001171606">
    <property type="component" value="Unassembled WGS sequence"/>
</dbReference>
<proteinExistence type="predicted"/>
<evidence type="ECO:0000313" key="2">
    <source>
        <dbReference type="Proteomes" id="UP001171606"/>
    </source>
</evidence>
<dbReference type="InterPro" id="IPR043504">
    <property type="entry name" value="Peptidase_S1_PA_chymotrypsin"/>
</dbReference>
<organism evidence="1 2">
    <name type="scientific">Burkholderia metallica</name>
    <dbReference type="NCBI Taxonomy" id="488729"/>
    <lineage>
        <taxon>Bacteria</taxon>
        <taxon>Pseudomonadati</taxon>
        <taxon>Pseudomonadota</taxon>
        <taxon>Betaproteobacteria</taxon>
        <taxon>Burkholderiales</taxon>
        <taxon>Burkholderiaceae</taxon>
        <taxon>Burkholderia</taxon>
        <taxon>Burkholderia cepacia complex</taxon>
    </lineage>
</organism>
<dbReference type="SUPFAM" id="SSF50494">
    <property type="entry name" value="Trypsin-like serine proteases"/>
    <property type="match status" value="1"/>
</dbReference>
<sequence>MPANNLKVRPLVGGIKIVTESKIGTLGLVVTYEGDLCFVTAGHVFGKKDQKVGQPDDANQAGVLRDNFLEDKQDIAIVNVLSGVDATPNEIWTDSGKKKVEFGSNVRPIKDQRLWLQGAFSGLVNCSVAEPDVDITVPDTNDRVEHVVLLNLDGDAQTQPGDSGAPVVGKGKDKDVCYGVYGGRVVVNKKTYGWFTPFENLNWD</sequence>
<dbReference type="RefSeq" id="WP_069256163.1">
    <property type="nucleotide sequence ID" value="NZ_CABVPT010000030.1"/>
</dbReference>
<accession>A0ABT8P9V9</accession>
<dbReference type="EMBL" id="JAUJSQ010000002">
    <property type="protein sequence ID" value="MDN7931278.1"/>
    <property type="molecule type" value="Genomic_DNA"/>
</dbReference>
<dbReference type="GeneID" id="67903429"/>
<protein>
    <recommendedName>
        <fullName evidence="3">Peptidase S1 domain-containing protein</fullName>
    </recommendedName>
</protein>
<dbReference type="InterPro" id="IPR009003">
    <property type="entry name" value="Peptidase_S1_PA"/>
</dbReference>
<evidence type="ECO:0000313" key="1">
    <source>
        <dbReference type="EMBL" id="MDN7931278.1"/>
    </source>
</evidence>